<protein>
    <submittedName>
        <fullName evidence="6">3-oxoacyl-[acyl-carrier-protein] synthase II</fullName>
    </submittedName>
</protein>
<dbReference type="InterPro" id="IPR020841">
    <property type="entry name" value="PKS_Beta-ketoAc_synthase_dom"/>
</dbReference>
<dbReference type="SUPFAM" id="SSF53901">
    <property type="entry name" value="Thiolase-like"/>
    <property type="match status" value="1"/>
</dbReference>
<evidence type="ECO:0000256" key="4">
    <source>
        <dbReference type="RuleBase" id="RU003694"/>
    </source>
</evidence>
<keyword evidence="7" id="KW-1185">Reference proteome</keyword>
<dbReference type="Proteomes" id="UP000199691">
    <property type="component" value="Unassembled WGS sequence"/>
</dbReference>
<evidence type="ECO:0000256" key="1">
    <source>
        <dbReference type="ARBA" id="ARBA00008467"/>
    </source>
</evidence>
<dbReference type="Pfam" id="PF02801">
    <property type="entry name" value="Ketoacyl-synt_C"/>
    <property type="match status" value="1"/>
</dbReference>
<reference evidence="7" key="1">
    <citation type="submission" date="2016-10" db="EMBL/GenBank/DDBJ databases">
        <authorList>
            <person name="Varghese N."/>
            <person name="Submissions S."/>
        </authorList>
    </citation>
    <scope>NUCLEOTIDE SEQUENCE [LARGE SCALE GENOMIC DNA]</scope>
    <source>
        <strain evidence="7">CGMCC 4.6609</strain>
    </source>
</reference>
<name>A0A1H0X5D4_9PSEU</name>
<dbReference type="EMBL" id="FNIX01000036">
    <property type="protein sequence ID" value="SDP98130.1"/>
    <property type="molecule type" value="Genomic_DNA"/>
</dbReference>
<evidence type="ECO:0000313" key="7">
    <source>
        <dbReference type="Proteomes" id="UP000199691"/>
    </source>
</evidence>
<dbReference type="PANTHER" id="PTHR11712:SF347">
    <property type="entry name" value="BETA KETOACYL-ACYL CARRIER PROTEIN SYNTHASE"/>
    <property type="match status" value="1"/>
</dbReference>
<proteinExistence type="inferred from homology"/>
<evidence type="ECO:0000256" key="3">
    <source>
        <dbReference type="ARBA" id="ARBA00023315"/>
    </source>
</evidence>
<dbReference type="InterPro" id="IPR016039">
    <property type="entry name" value="Thiolase-like"/>
</dbReference>
<dbReference type="FunFam" id="3.40.47.10:FF:000029">
    <property type="entry name" value="3-oxoacyl-[acyl-carrier-protein] synthase 1"/>
    <property type="match status" value="1"/>
</dbReference>
<organism evidence="6 7">
    <name type="scientific">Lentzea jiangxiensis</name>
    <dbReference type="NCBI Taxonomy" id="641025"/>
    <lineage>
        <taxon>Bacteria</taxon>
        <taxon>Bacillati</taxon>
        <taxon>Actinomycetota</taxon>
        <taxon>Actinomycetes</taxon>
        <taxon>Pseudonocardiales</taxon>
        <taxon>Pseudonocardiaceae</taxon>
        <taxon>Lentzea</taxon>
    </lineage>
</organism>
<keyword evidence="3" id="KW-0012">Acyltransferase</keyword>
<feature type="domain" description="Ketosynthase family 3 (KS3)" evidence="5">
    <location>
        <begin position="1"/>
        <end position="402"/>
    </location>
</feature>
<comment type="similarity">
    <text evidence="1 4">Belongs to the thiolase-like superfamily. Beta-ketoacyl-ACP synthases family.</text>
</comment>
<dbReference type="Pfam" id="PF00109">
    <property type="entry name" value="ketoacyl-synt"/>
    <property type="match status" value="1"/>
</dbReference>
<dbReference type="STRING" id="641025.SAMN05421507_1362"/>
<sequence length="402" mass="41394">MTVAVTGVGLVTPAGVGKETTWERVLSGQPTTTPDPELQPLSAGFSCRVPHSDAELNKILSLRQSWRLARFTKLALIAAREAVAEAGLDPESWDGARVAVVLGNGIGAADAWTTQTMRMANQPPSPSFIPSSIVNAAAGELAILLRANGPSLAVATACASGASAIAIARSLLLSGACDIAIAGGTEACVTPLIAGSFHQLGALSTSRDDPAGASRPFSPDRDGFVLSEGAGILVLEREWDARARRAPVKVVLAGSGQSTDAHHPTAPHPDGRFAEAAVRAALSDGQLVPADVDHVNAHGTSTPLNDSTEAALIARMFPLRPSVTAPKGVLGHSLGAAGAIEAALTVLTLRHQVAPPVANLEKPDFDPELDFVMGEARKQRIEAAVSHSFGFGGHNTVLAFTT</sequence>
<dbReference type="RefSeq" id="WP_090105420.1">
    <property type="nucleotide sequence ID" value="NZ_FNIX01000036.1"/>
</dbReference>
<dbReference type="PROSITE" id="PS52004">
    <property type="entry name" value="KS3_2"/>
    <property type="match status" value="1"/>
</dbReference>
<dbReference type="Gene3D" id="3.40.47.10">
    <property type="match status" value="1"/>
</dbReference>
<evidence type="ECO:0000259" key="5">
    <source>
        <dbReference type="PROSITE" id="PS52004"/>
    </source>
</evidence>
<dbReference type="CDD" id="cd00834">
    <property type="entry name" value="KAS_I_II"/>
    <property type="match status" value="1"/>
</dbReference>
<dbReference type="OrthoDB" id="9808669at2"/>
<dbReference type="PROSITE" id="PS00606">
    <property type="entry name" value="KS3_1"/>
    <property type="match status" value="1"/>
</dbReference>
<evidence type="ECO:0000256" key="2">
    <source>
        <dbReference type="ARBA" id="ARBA00022679"/>
    </source>
</evidence>
<dbReference type="GO" id="GO:0006633">
    <property type="term" value="P:fatty acid biosynthetic process"/>
    <property type="evidence" value="ECO:0007669"/>
    <property type="project" value="InterPro"/>
</dbReference>
<keyword evidence="2 4" id="KW-0808">Transferase</keyword>
<dbReference type="GO" id="GO:0004315">
    <property type="term" value="F:3-oxoacyl-[acyl-carrier-protein] synthase activity"/>
    <property type="evidence" value="ECO:0007669"/>
    <property type="project" value="InterPro"/>
</dbReference>
<dbReference type="InterPro" id="IPR014030">
    <property type="entry name" value="Ketoacyl_synth_N"/>
</dbReference>
<dbReference type="InterPro" id="IPR014031">
    <property type="entry name" value="Ketoacyl_synth_C"/>
</dbReference>
<accession>A0A1H0X5D4</accession>
<dbReference type="SMART" id="SM00825">
    <property type="entry name" value="PKS_KS"/>
    <property type="match status" value="1"/>
</dbReference>
<dbReference type="InterPro" id="IPR018201">
    <property type="entry name" value="Ketoacyl_synth_AS"/>
</dbReference>
<dbReference type="AlphaFoldDB" id="A0A1H0X5D4"/>
<evidence type="ECO:0000313" key="6">
    <source>
        <dbReference type="EMBL" id="SDP98130.1"/>
    </source>
</evidence>
<dbReference type="InterPro" id="IPR000794">
    <property type="entry name" value="Beta-ketoacyl_synthase"/>
</dbReference>
<gene>
    <name evidence="6" type="ORF">SAMN05421507_1362</name>
</gene>
<dbReference type="PANTHER" id="PTHR11712">
    <property type="entry name" value="POLYKETIDE SYNTHASE-RELATED"/>
    <property type="match status" value="1"/>
</dbReference>